<evidence type="ECO:0000256" key="2">
    <source>
        <dbReference type="ARBA" id="ARBA00022801"/>
    </source>
</evidence>
<dbReference type="Pfam" id="PF02545">
    <property type="entry name" value="Maf"/>
    <property type="match status" value="1"/>
</dbReference>
<dbReference type="Gene3D" id="3.90.950.10">
    <property type="match status" value="1"/>
</dbReference>
<name>A0A9D1ICV0_9FIRM</name>
<comment type="caution">
    <text evidence="3">Lacks conserved residue(s) required for the propagation of feature annotation.</text>
</comment>
<reference evidence="4" key="2">
    <citation type="journal article" date="2021" name="PeerJ">
        <title>Extensive microbial diversity within the chicken gut microbiome revealed by metagenomics and culture.</title>
        <authorList>
            <person name="Gilroy R."/>
            <person name="Ravi A."/>
            <person name="Getino M."/>
            <person name="Pursley I."/>
            <person name="Horton D.L."/>
            <person name="Alikhan N.F."/>
            <person name="Baker D."/>
            <person name="Gharbi K."/>
            <person name="Hall N."/>
            <person name="Watson M."/>
            <person name="Adriaenssens E.M."/>
            <person name="Foster-Nyarko E."/>
            <person name="Jarju S."/>
            <person name="Secka A."/>
            <person name="Antonio M."/>
            <person name="Oren A."/>
            <person name="Chaudhuri R.R."/>
            <person name="La Ragione R."/>
            <person name="Hildebrand F."/>
            <person name="Pallen M.J."/>
        </authorList>
    </citation>
    <scope>NUCLEOTIDE SEQUENCE</scope>
    <source>
        <strain evidence="4">ChiHcec3-11533</strain>
    </source>
</reference>
<feature type="active site" description="Proton acceptor" evidence="3">
    <location>
        <position position="72"/>
    </location>
</feature>
<keyword evidence="2 3" id="KW-0378">Hydrolase</keyword>
<feature type="site" description="Important for substrate specificity" evidence="3">
    <location>
        <position position="73"/>
    </location>
</feature>
<dbReference type="EC" id="3.6.1.9" evidence="3"/>
<keyword evidence="3" id="KW-0963">Cytoplasm</keyword>
<dbReference type="AlphaFoldDB" id="A0A9D1ICV0"/>
<dbReference type="InterPro" id="IPR029001">
    <property type="entry name" value="ITPase-like_fam"/>
</dbReference>
<comment type="function">
    <text evidence="3">Nucleoside triphosphate pyrophosphatase that hydrolyzes dTTP and UTP. May have a dual role in cell division arrest and in preventing the incorporation of modified nucleotides into cellular nucleic acids.</text>
</comment>
<dbReference type="PANTHER" id="PTHR43213:SF5">
    <property type="entry name" value="BIFUNCTIONAL DTTP_UTP PYROPHOSPHATASE_METHYLTRANSFERASE PROTEIN-RELATED"/>
    <property type="match status" value="1"/>
</dbReference>
<organism evidence="4 5">
    <name type="scientific">Candidatus Pullichristensenella excrementigallinarum</name>
    <dbReference type="NCBI Taxonomy" id="2840907"/>
    <lineage>
        <taxon>Bacteria</taxon>
        <taxon>Bacillati</taxon>
        <taxon>Bacillota</taxon>
        <taxon>Clostridia</taxon>
        <taxon>Candidatus Pullichristensenella</taxon>
    </lineage>
</organism>
<comment type="similarity">
    <text evidence="3">Belongs to the Maf family. YhdE subfamily.</text>
</comment>
<dbReference type="Proteomes" id="UP000824072">
    <property type="component" value="Unassembled WGS sequence"/>
</dbReference>
<evidence type="ECO:0000313" key="4">
    <source>
        <dbReference type="EMBL" id="HIU33524.1"/>
    </source>
</evidence>
<comment type="catalytic activity">
    <reaction evidence="3">
        <text>dTTP + H2O = dTMP + diphosphate + H(+)</text>
        <dbReference type="Rhea" id="RHEA:28534"/>
        <dbReference type="ChEBI" id="CHEBI:15377"/>
        <dbReference type="ChEBI" id="CHEBI:15378"/>
        <dbReference type="ChEBI" id="CHEBI:33019"/>
        <dbReference type="ChEBI" id="CHEBI:37568"/>
        <dbReference type="ChEBI" id="CHEBI:63528"/>
        <dbReference type="EC" id="3.6.1.9"/>
    </reaction>
</comment>
<feature type="site" description="Important for substrate specificity" evidence="3">
    <location>
        <position position="11"/>
    </location>
</feature>
<dbReference type="GO" id="GO:0005737">
    <property type="term" value="C:cytoplasm"/>
    <property type="evidence" value="ECO:0007669"/>
    <property type="project" value="UniProtKB-SubCell"/>
</dbReference>
<comment type="subcellular location">
    <subcellularLocation>
        <location evidence="3">Cytoplasm</location>
    </subcellularLocation>
</comment>
<gene>
    <name evidence="4" type="primary">maf</name>
    <name evidence="4" type="ORF">IAB02_03090</name>
</gene>
<dbReference type="PIRSF" id="PIRSF006305">
    <property type="entry name" value="Maf"/>
    <property type="match status" value="1"/>
</dbReference>
<dbReference type="GO" id="GO:0009117">
    <property type="term" value="P:nucleotide metabolic process"/>
    <property type="evidence" value="ECO:0007669"/>
    <property type="project" value="UniProtKB-KW"/>
</dbReference>
<dbReference type="EMBL" id="DVMU01000070">
    <property type="protein sequence ID" value="HIU33524.1"/>
    <property type="molecule type" value="Genomic_DNA"/>
</dbReference>
<dbReference type="HAMAP" id="MF_00528">
    <property type="entry name" value="Maf"/>
    <property type="match status" value="1"/>
</dbReference>
<accession>A0A9D1ICV0</accession>
<feature type="site" description="Important for substrate specificity" evidence="3">
    <location>
        <position position="157"/>
    </location>
</feature>
<keyword evidence="3" id="KW-0546">Nucleotide metabolism</keyword>
<evidence type="ECO:0000313" key="5">
    <source>
        <dbReference type="Proteomes" id="UP000824072"/>
    </source>
</evidence>
<comment type="catalytic activity">
    <reaction evidence="3">
        <text>UTP + H2O = UMP + diphosphate + H(+)</text>
        <dbReference type="Rhea" id="RHEA:29395"/>
        <dbReference type="ChEBI" id="CHEBI:15377"/>
        <dbReference type="ChEBI" id="CHEBI:15378"/>
        <dbReference type="ChEBI" id="CHEBI:33019"/>
        <dbReference type="ChEBI" id="CHEBI:46398"/>
        <dbReference type="ChEBI" id="CHEBI:57865"/>
        <dbReference type="EC" id="3.6.1.9"/>
    </reaction>
</comment>
<dbReference type="SUPFAM" id="SSF52972">
    <property type="entry name" value="ITPase-like"/>
    <property type="match status" value="1"/>
</dbReference>
<dbReference type="CDD" id="cd00555">
    <property type="entry name" value="Maf"/>
    <property type="match status" value="1"/>
</dbReference>
<dbReference type="PANTHER" id="PTHR43213">
    <property type="entry name" value="BIFUNCTIONAL DTTP/UTP PYROPHOSPHATASE/METHYLTRANSFERASE PROTEIN-RELATED"/>
    <property type="match status" value="1"/>
</dbReference>
<sequence>MRLILASGSPRRHELLKKAGFAFEVRVPEVDEHVPGPAREAVGILAERKARKVASELAGEKDAGRCLIVAADTLVSLEGRALGKPVSRKEAREMLQSLSGREHEVFTGLCLIHMGNGQCAGKVVRTGVRFRELSSEEIDRYVSTGEPMDKAGAYAIQGGANGFVESLDGEFDNVMGFPVREFRELYDALREESESAE</sequence>
<dbReference type="NCBIfam" id="TIGR00172">
    <property type="entry name" value="maf"/>
    <property type="match status" value="1"/>
</dbReference>
<dbReference type="InterPro" id="IPR003697">
    <property type="entry name" value="Maf-like"/>
</dbReference>
<protein>
    <recommendedName>
        <fullName evidence="3">dTTP/UTP pyrophosphatase</fullName>
        <shortName evidence="3">dTTPase/UTPase</shortName>
        <ecNumber evidence="3">3.6.1.9</ecNumber>
    </recommendedName>
    <alternativeName>
        <fullName evidence="3">Nucleoside triphosphate pyrophosphatase</fullName>
    </alternativeName>
    <alternativeName>
        <fullName evidence="3">Nucleotide pyrophosphatase</fullName>
        <shortName evidence="3">Nucleotide PPase</shortName>
    </alternativeName>
</protein>
<evidence type="ECO:0000256" key="3">
    <source>
        <dbReference type="HAMAP-Rule" id="MF_00528"/>
    </source>
</evidence>
<comment type="cofactor">
    <cofactor evidence="1 3">
        <name>a divalent metal cation</name>
        <dbReference type="ChEBI" id="CHEBI:60240"/>
    </cofactor>
</comment>
<reference evidence="4" key="1">
    <citation type="submission" date="2020-10" db="EMBL/GenBank/DDBJ databases">
        <authorList>
            <person name="Gilroy R."/>
        </authorList>
    </citation>
    <scope>NUCLEOTIDE SEQUENCE</scope>
    <source>
        <strain evidence="4">ChiHcec3-11533</strain>
    </source>
</reference>
<comment type="caution">
    <text evidence="4">The sequence shown here is derived from an EMBL/GenBank/DDBJ whole genome shotgun (WGS) entry which is preliminary data.</text>
</comment>
<proteinExistence type="inferred from homology"/>
<evidence type="ECO:0000256" key="1">
    <source>
        <dbReference type="ARBA" id="ARBA00001968"/>
    </source>
</evidence>
<dbReference type="GO" id="GO:0047429">
    <property type="term" value="F:nucleoside triphosphate diphosphatase activity"/>
    <property type="evidence" value="ECO:0007669"/>
    <property type="project" value="UniProtKB-EC"/>
</dbReference>